<dbReference type="EMBL" id="UOFV01000299">
    <property type="protein sequence ID" value="VAX02252.1"/>
    <property type="molecule type" value="Genomic_DNA"/>
</dbReference>
<evidence type="ECO:0000256" key="2">
    <source>
        <dbReference type="ARBA" id="ARBA00023043"/>
    </source>
</evidence>
<name>A0A3B1AEL9_9ZZZZ</name>
<evidence type="ECO:0000256" key="1">
    <source>
        <dbReference type="ARBA" id="ARBA00022737"/>
    </source>
</evidence>
<protein>
    <submittedName>
        <fullName evidence="3">Uncharacterized protein</fullName>
    </submittedName>
</protein>
<keyword evidence="2" id="KW-0040">ANK repeat</keyword>
<dbReference type="SMART" id="SM00248">
    <property type="entry name" value="ANK"/>
    <property type="match status" value="3"/>
</dbReference>
<dbReference type="Pfam" id="PF12796">
    <property type="entry name" value="Ank_2"/>
    <property type="match status" value="1"/>
</dbReference>
<dbReference type="Gene3D" id="1.25.40.20">
    <property type="entry name" value="Ankyrin repeat-containing domain"/>
    <property type="match status" value="1"/>
</dbReference>
<dbReference type="PANTHER" id="PTHR24171">
    <property type="entry name" value="ANKYRIN REPEAT DOMAIN-CONTAINING PROTEIN 39-RELATED"/>
    <property type="match status" value="1"/>
</dbReference>
<keyword evidence="1" id="KW-0677">Repeat</keyword>
<reference evidence="3" key="1">
    <citation type="submission" date="2018-06" db="EMBL/GenBank/DDBJ databases">
        <authorList>
            <person name="Zhirakovskaya E."/>
        </authorList>
    </citation>
    <scope>NUCLEOTIDE SEQUENCE</scope>
</reference>
<proteinExistence type="predicted"/>
<accession>A0A3B1AEL9</accession>
<dbReference type="SUPFAM" id="SSF48403">
    <property type="entry name" value="Ankyrin repeat"/>
    <property type="match status" value="1"/>
</dbReference>
<dbReference type="AlphaFoldDB" id="A0A3B1AEL9"/>
<gene>
    <name evidence="3" type="ORF">MNBD_GAMMA19-78</name>
</gene>
<dbReference type="InterPro" id="IPR036770">
    <property type="entry name" value="Ankyrin_rpt-contain_sf"/>
</dbReference>
<dbReference type="PROSITE" id="PS50088">
    <property type="entry name" value="ANK_REPEAT"/>
    <property type="match status" value="1"/>
</dbReference>
<sequence length="150" mass="16738">MKMILLFLMLLISANTWANQSGEFSSAEEELKAYFFAAARSNNMVVLKEFIEAGFPVDVVNNKGYTALMVATYHGHTEAFNYLVSQKANTCAADMRGNTMLMAAIFRGEFSLAKKLMSYECNPDHENNAGMTAVGFAKMFGREKVLDYLK</sequence>
<dbReference type="InterPro" id="IPR002110">
    <property type="entry name" value="Ankyrin_rpt"/>
</dbReference>
<organism evidence="3">
    <name type="scientific">hydrothermal vent metagenome</name>
    <dbReference type="NCBI Taxonomy" id="652676"/>
    <lineage>
        <taxon>unclassified sequences</taxon>
        <taxon>metagenomes</taxon>
        <taxon>ecological metagenomes</taxon>
    </lineage>
</organism>
<evidence type="ECO:0000313" key="3">
    <source>
        <dbReference type="EMBL" id="VAX02252.1"/>
    </source>
</evidence>